<protein>
    <submittedName>
        <fullName evidence="2">Uncharacterized protein</fullName>
    </submittedName>
</protein>
<sequence length="372" mass="42786">MKLTFPHMGNLYIPLKTFFEGIGNEVITPPYCSKRTLEIGTKLAPEYACLPLKINLGNFIEAFERGADTIVMAGGIGPCRFGYYCEIQREILKKNGYDFEMIVLEPPKKQMLKLINNIKRLLKKDISTLINSARFAWKKAIILDNLERIISKKRAMERKKGETEKVYKELIKKLENISEENMLEKFSVEIEEKLNMIEEDKKVPLVIGIVGEIYTILEPFANLNIEKQLGELGVETKRNIYITDWVRENLFPKFLKPKNLNEIIEKAFPYIRHFVGGHGQESVAQIVNFSNKNFDGVIHLLPFTCMPEIVAKSAIPKVSKDYKIPVMTLVLDEHSGEIGFRTRLEAFVDLIGQKKEEYILNERLFGSGYRVS</sequence>
<dbReference type="STRING" id="520767.ATZ99_14240"/>
<dbReference type="PANTHER" id="PTHR32329">
    <property type="entry name" value="BIFUNCTIONAL PROTEIN [INCLUDES 2-HYDROXYACYL-COA DEHYDRATASE (N-TER) AND ITS ACTIVATOR DOMAIN (C_TERM)-RELATED"/>
    <property type="match status" value="1"/>
</dbReference>
<dbReference type="Proteomes" id="UP000075737">
    <property type="component" value="Unassembled WGS sequence"/>
</dbReference>
<reference evidence="2 3" key="1">
    <citation type="submission" date="2015-12" db="EMBL/GenBank/DDBJ databases">
        <title>Draft genome of Thermovenabulum gondwanense isolated from a red thermophilic microbial mat colonisisng an outflow channel of a bore well.</title>
        <authorList>
            <person name="Patel B.K."/>
        </authorList>
    </citation>
    <scope>NUCLEOTIDE SEQUENCE [LARGE SCALE GENOMIC DNA]</scope>
    <source>
        <strain evidence="2 3">R270</strain>
    </source>
</reference>
<dbReference type="AlphaFoldDB" id="A0A162MGG9"/>
<dbReference type="EMBL" id="LOHZ01000032">
    <property type="protein sequence ID" value="KYO65786.1"/>
    <property type="molecule type" value="Genomic_DNA"/>
</dbReference>
<dbReference type="InterPro" id="IPR051805">
    <property type="entry name" value="Dehydratase_Activator_Redct"/>
</dbReference>
<dbReference type="RefSeq" id="WP_068748544.1">
    <property type="nucleotide sequence ID" value="NZ_LOHZ01000032.1"/>
</dbReference>
<keyword evidence="3" id="KW-1185">Reference proteome</keyword>
<organism evidence="2 3">
    <name type="scientific">Thermovenabulum gondwanense</name>
    <dbReference type="NCBI Taxonomy" id="520767"/>
    <lineage>
        <taxon>Bacteria</taxon>
        <taxon>Bacillati</taxon>
        <taxon>Bacillota</taxon>
        <taxon>Clostridia</taxon>
        <taxon>Thermosediminibacterales</taxon>
        <taxon>Thermosediminibacteraceae</taxon>
        <taxon>Thermovenabulum</taxon>
    </lineage>
</organism>
<gene>
    <name evidence="2" type="ORF">ATZ99_14240</name>
</gene>
<accession>A0A162MGG9</accession>
<proteinExistence type="predicted"/>
<comment type="caution">
    <text evidence="2">The sequence shown here is derived from an EMBL/GenBank/DDBJ whole genome shotgun (WGS) entry which is preliminary data.</text>
</comment>
<dbReference type="OrthoDB" id="9780120at2"/>
<dbReference type="PATRIC" id="fig|520767.4.peg.1528"/>
<name>A0A162MGG9_9FIRM</name>
<evidence type="ECO:0000256" key="1">
    <source>
        <dbReference type="SAM" id="Coils"/>
    </source>
</evidence>
<evidence type="ECO:0000313" key="3">
    <source>
        <dbReference type="Proteomes" id="UP000075737"/>
    </source>
</evidence>
<evidence type="ECO:0000313" key="2">
    <source>
        <dbReference type="EMBL" id="KYO65786.1"/>
    </source>
</evidence>
<feature type="coiled-coil region" evidence="1">
    <location>
        <begin position="153"/>
        <end position="180"/>
    </location>
</feature>
<dbReference type="Gene3D" id="3.40.50.11900">
    <property type="match status" value="1"/>
</dbReference>
<dbReference type="PANTHER" id="PTHR32329:SF2">
    <property type="entry name" value="BIFUNCTIONAL PROTEIN [INCLUDES 2-HYDROXYACYL-COA DEHYDRATASE (N-TER) AND ITS ACTIVATOR DOMAIN (C_TERM)"/>
    <property type="match status" value="1"/>
</dbReference>
<keyword evidence="1" id="KW-0175">Coiled coil</keyword>